<name>A0ABU2MW32_9ACTN</name>
<evidence type="ECO:0000313" key="2">
    <source>
        <dbReference type="Proteomes" id="UP001183246"/>
    </source>
</evidence>
<sequence>MTSNGTTFEVRAEIRIDASPEAVYDTVTDLGRSGEWSPECTGGEWVEGRPGRVGSIFRGDNLRKPEVVQWAPVIRGHWSTEALVVEAVRPSVFRWVILNSTRGQQESTWSWEIRPDGDGCVLVHHYRLGRLTEGLAKIFAGLDEAGRERFVKEWNAKLGEDVRATVERVKIIVEKG</sequence>
<dbReference type="CDD" id="cd07812">
    <property type="entry name" value="SRPBCC"/>
    <property type="match status" value="1"/>
</dbReference>
<dbReference type="Proteomes" id="UP001183246">
    <property type="component" value="Unassembled WGS sequence"/>
</dbReference>
<keyword evidence="2" id="KW-1185">Reference proteome</keyword>
<organism evidence="1 2">
    <name type="scientific">Streptomyces litchfieldiae</name>
    <dbReference type="NCBI Taxonomy" id="3075543"/>
    <lineage>
        <taxon>Bacteria</taxon>
        <taxon>Bacillati</taxon>
        <taxon>Actinomycetota</taxon>
        <taxon>Actinomycetes</taxon>
        <taxon>Kitasatosporales</taxon>
        <taxon>Streptomycetaceae</taxon>
        <taxon>Streptomyces</taxon>
    </lineage>
</organism>
<comment type="caution">
    <text evidence="1">The sequence shown here is derived from an EMBL/GenBank/DDBJ whole genome shotgun (WGS) entry which is preliminary data.</text>
</comment>
<reference evidence="2" key="1">
    <citation type="submission" date="2023-07" db="EMBL/GenBank/DDBJ databases">
        <title>30 novel species of actinomycetes from the DSMZ collection.</title>
        <authorList>
            <person name="Nouioui I."/>
        </authorList>
    </citation>
    <scope>NUCLEOTIDE SEQUENCE [LARGE SCALE GENOMIC DNA]</scope>
    <source>
        <strain evidence="2">DSM 44938</strain>
    </source>
</reference>
<dbReference type="InterPro" id="IPR019587">
    <property type="entry name" value="Polyketide_cyclase/dehydratase"/>
</dbReference>
<dbReference type="SUPFAM" id="SSF55961">
    <property type="entry name" value="Bet v1-like"/>
    <property type="match status" value="1"/>
</dbReference>
<accession>A0ABU2MW32</accession>
<dbReference type="Pfam" id="PF10604">
    <property type="entry name" value="Polyketide_cyc2"/>
    <property type="match status" value="1"/>
</dbReference>
<protein>
    <submittedName>
        <fullName evidence="1">SRPBCC family protein</fullName>
    </submittedName>
</protein>
<dbReference type="Gene3D" id="3.30.530.20">
    <property type="match status" value="1"/>
</dbReference>
<proteinExistence type="predicted"/>
<evidence type="ECO:0000313" key="1">
    <source>
        <dbReference type="EMBL" id="MDT0345795.1"/>
    </source>
</evidence>
<dbReference type="EMBL" id="JAVREL010000016">
    <property type="protein sequence ID" value="MDT0345795.1"/>
    <property type="molecule type" value="Genomic_DNA"/>
</dbReference>
<gene>
    <name evidence="1" type="ORF">RM590_24860</name>
</gene>
<dbReference type="InterPro" id="IPR023393">
    <property type="entry name" value="START-like_dom_sf"/>
</dbReference>
<dbReference type="RefSeq" id="WP_311706928.1">
    <property type="nucleotide sequence ID" value="NZ_JAVREL010000016.1"/>
</dbReference>